<organism evidence="2 3">
    <name type="scientific">Nocardia africana</name>
    <dbReference type="NCBI Taxonomy" id="134964"/>
    <lineage>
        <taxon>Bacteria</taxon>
        <taxon>Bacillati</taxon>
        <taxon>Actinomycetota</taxon>
        <taxon>Actinomycetes</taxon>
        <taxon>Mycobacteriales</taxon>
        <taxon>Nocardiaceae</taxon>
        <taxon>Nocardia</taxon>
    </lineage>
</organism>
<dbReference type="RefSeq" id="WP_387251826.1">
    <property type="nucleotide sequence ID" value="NZ_JBIALX010000006.1"/>
</dbReference>
<keyword evidence="3" id="KW-1185">Reference proteome</keyword>
<comment type="caution">
    <text evidence="2">The sequence shown here is derived from an EMBL/GenBank/DDBJ whole genome shotgun (WGS) entry which is preliminary data.</text>
</comment>
<evidence type="ECO:0000256" key="1">
    <source>
        <dbReference type="SAM" id="MobiDB-lite"/>
    </source>
</evidence>
<accession>A0ABW6NIE6</accession>
<proteinExistence type="predicted"/>
<dbReference type="EMBL" id="JBIALX010000006">
    <property type="protein sequence ID" value="MFF0454944.1"/>
    <property type="molecule type" value="Genomic_DNA"/>
</dbReference>
<gene>
    <name evidence="2" type="ORF">ACFYTH_16400</name>
</gene>
<dbReference type="Proteomes" id="UP001601521">
    <property type="component" value="Unassembled WGS sequence"/>
</dbReference>
<evidence type="ECO:0000313" key="3">
    <source>
        <dbReference type="Proteomes" id="UP001601521"/>
    </source>
</evidence>
<sequence>MNAGIEQREQMSQSRWMTRAALAVGAALAVTLVAGCGGQSTGSAGPEKSGASATSTAARPSGSAGVTAKPGQTSPVQVPDPVAQKLCDAISPQLSDWRVQGPTLGKVALNITVHQWAAENGGINLAVLGDKAVVDRITTKTCSDTRTQALQALELPDLASGIAF</sequence>
<evidence type="ECO:0000313" key="2">
    <source>
        <dbReference type="EMBL" id="MFF0454944.1"/>
    </source>
</evidence>
<name>A0ABW6NIE6_9NOCA</name>
<reference evidence="2 3" key="1">
    <citation type="submission" date="2024-10" db="EMBL/GenBank/DDBJ databases">
        <title>The Natural Products Discovery Center: Release of the First 8490 Sequenced Strains for Exploring Actinobacteria Biosynthetic Diversity.</title>
        <authorList>
            <person name="Kalkreuter E."/>
            <person name="Kautsar S.A."/>
            <person name="Yang D."/>
            <person name="Bader C.D."/>
            <person name="Teijaro C.N."/>
            <person name="Fluegel L."/>
            <person name="Davis C.M."/>
            <person name="Simpson J.R."/>
            <person name="Lauterbach L."/>
            <person name="Steele A.D."/>
            <person name="Gui C."/>
            <person name="Meng S."/>
            <person name="Li G."/>
            <person name="Viehrig K."/>
            <person name="Ye F."/>
            <person name="Su P."/>
            <person name="Kiefer A.F."/>
            <person name="Nichols A."/>
            <person name="Cepeda A.J."/>
            <person name="Yan W."/>
            <person name="Fan B."/>
            <person name="Jiang Y."/>
            <person name="Adhikari A."/>
            <person name="Zheng C.-J."/>
            <person name="Schuster L."/>
            <person name="Cowan T.M."/>
            <person name="Smanski M.J."/>
            <person name="Chevrette M.G."/>
            <person name="De Carvalho L.P.S."/>
            <person name="Shen B."/>
        </authorList>
    </citation>
    <scope>NUCLEOTIDE SEQUENCE [LARGE SCALE GENOMIC DNA]</scope>
    <source>
        <strain evidence="2 3">NPDC004550</strain>
    </source>
</reference>
<feature type="region of interest" description="Disordered" evidence="1">
    <location>
        <begin position="39"/>
        <end position="80"/>
    </location>
</feature>
<protein>
    <recommendedName>
        <fullName evidence="4">Lipoprotein</fullName>
    </recommendedName>
</protein>
<evidence type="ECO:0008006" key="4">
    <source>
        <dbReference type="Google" id="ProtNLM"/>
    </source>
</evidence>